<reference evidence="1" key="1">
    <citation type="submission" date="2015-12" db="EMBL/GenBank/DDBJ databases">
        <title>Update maize B73 reference genome by single molecule sequencing technologies.</title>
        <authorList>
            <consortium name="Maize Genome Sequencing Project"/>
            <person name="Ware D."/>
        </authorList>
    </citation>
    <scope>NUCLEOTIDE SEQUENCE [LARGE SCALE GENOMIC DNA]</scope>
    <source>
        <tissue evidence="1">Seedling</tissue>
    </source>
</reference>
<protein>
    <submittedName>
        <fullName evidence="1">Uncharacterized protein</fullName>
    </submittedName>
</protein>
<dbReference type="EMBL" id="CM007649">
    <property type="protein sequence ID" value="ONM30541.1"/>
    <property type="molecule type" value="Genomic_DNA"/>
</dbReference>
<organism evidence="1">
    <name type="scientific">Zea mays</name>
    <name type="common">Maize</name>
    <dbReference type="NCBI Taxonomy" id="4577"/>
    <lineage>
        <taxon>Eukaryota</taxon>
        <taxon>Viridiplantae</taxon>
        <taxon>Streptophyta</taxon>
        <taxon>Embryophyta</taxon>
        <taxon>Tracheophyta</taxon>
        <taxon>Spermatophyta</taxon>
        <taxon>Magnoliopsida</taxon>
        <taxon>Liliopsida</taxon>
        <taxon>Poales</taxon>
        <taxon>Poaceae</taxon>
        <taxon>PACMAD clade</taxon>
        <taxon>Panicoideae</taxon>
        <taxon>Andropogonodae</taxon>
        <taxon>Andropogoneae</taxon>
        <taxon>Tripsacinae</taxon>
        <taxon>Zea</taxon>
    </lineage>
</organism>
<feature type="non-terminal residue" evidence="1">
    <location>
        <position position="86"/>
    </location>
</feature>
<proteinExistence type="predicted"/>
<accession>A0A1D6MN34</accession>
<gene>
    <name evidence="1" type="ORF">ZEAMMB73_Zm00001d040097</name>
</gene>
<sequence>MKHQNQNQRCWCSFLSRKLLAVLISVALLAAMLTGSVTGAYALLNLQYRCTWAGEWTACRLRRRPPAGVLIQLLFFQTMASPKSEH</sequence>
<dbReference type="AlphaFoldDB" id="A0A1D6MN34"/>
<name>A0A1D6MN34_MAIZE</name>
<evidence type="ECO:0000313" key="1">
    <source>
        <dbReference type="EMBL" id="ONM30541.1"/>
    </source>
</evidence>